<organism evidence="2 3">
    <name type="scientific">Methyloceanibacter stevinii</name>
    <dbReference type="NCBI Taxonomy" id="1774970"/>
    <lineage>
        <taxon>Bacteria</taxon>
        <taxon>Pseudomonadati</taxon>
        <taxon>Pseudomonadota</taxon>
        <taxon>Alphaproteobacteria</taxon>
        <taxon>Hyphomicrobiales</taxon>
        <taxon>Hyphomicrobiaceae</taxon>
        <taxon>Methyloceanibacter</taxon>
    </lineage>
</organism>
<comment type="caution">
    <text evidence="2">The sequence shown here is derived from an EMBL/GenBank/DDBJ whole genome shotgun (WGS) entry which is preliminary data.</text>
</comment>
<dbReference type="Proteomes" id="UP000094172">
    <property type="component" value="Unassembled WGS sequence"/>
</dbReference>
<gene>
    <name evidence="2" type="ORF">AUC70_05640</name>
</gene>
<proteinExistence type="predicted"/>
<dbReference type="RefSeq" id="WP_069444482.1">
    <property type="nucleotide sequence ID" value="NZ_LPWE01000011.1"/>
</dbReference>
<feature type="domain" description="DUF6998" evidence="1">
    <location>
        <begin position="12"/>
        <end position="76"/>
    </location>
</feature>
<reference evidence="2 3" key="1">
    <citation type="journal article" date="2016" name="Environ. Microbiol.">
        <title>New Methyloceanibacter diversity from North Sea sediments includes methanotroph containing solely the soluble methane monooxygenase.</title>
        <authorList>
            <person name="Vekeman B."/>
            <person name="Kerckhof F.M."/>
            <person name="Cremers G."/>
            <person name="de Vos P."/>
            <person name="Vandamme P."/>
            <person name="Boon N."/>
            <person name="Op den Camp H.J."/>
            <person name="Heylen K."/>
        </authorList>
    </citation>
    <scope>NUCLEOTIDE SEQUENCE [LARGE SCALE GENOMIC DNA]</scope>
    <source>
        <strain evidence="2 3">R-67176</strain>
    </source>
</reference>
<evidence type="ECO:0000313" key="2">
    <source>
        <dbReference type="EMBL" id="ODR95190.1"/>
    </source>
</evidence>
<name>A0A1E3VNT9_9HYPH</name>
<accession>A0A1E3VNT9</accession>
<dbReference type="InterPro" id="IPR054267">
    <property type="entry name" value="DUF6998"/>
</dbReference>
<dbReference type="AlphaFoldDB" id="A0A1E3VNT9"/>
<evidence type="ECO:0000313" key="3">
    <source>
        <dbReference type="Proteomes" id="UP000094172"/>
    </source>
</evidence>
<evidence type="ECO:0000259" key="1">
    <source>
        <dbReference type="Pfam" id="PF22522"/>
    </source>
</evidence>
<keyword evidence="3" id="KW-1185">Reference proteome</keyword>
<dbReference type="Pfam" id="PF22522">
    <property type="entry name" value="DUF6998"/>
    <property type="match status" value="1"/>
</dbReference>
<protein>
    <recommendedName>
        <fullName evidence="1">DUF6998 domain-containing protein</fullName>
    </recommendedName>
</protein>
<sequence length="163" mass="18128">MALKLSSKTNSQLLALIADCQNELRSRDVIQSANIVGDLAETYVCSALGLKRQGKSAKGVDAVGPDGTRYEIKGRRLTPWNKSRQLSALRGLDQKPFDVLAGVLFDERFQVQRAALIPYQVVRKRAGPMPRVNAHRFLLKDIVWDMPGVIDITDNVRKAEQAL</sequence>
<dbReference type="EMBL" id="LPWE01000011">
    <property type="protein sequence ID" value="ODR95190.1"/>
    <property type="molecule type" value="Genomic_DNA"/>
</dbReference>